<evidence type="ECO:0000313" key="2">
    <source>
        <dbReference type="Proteomes" id="UP000004671"/>
    </source>
</evidence>
<dbReference type="STRING" id="880073.Cabys_828"/>
<proteinExistence type="predicted"/>
<dbReference type="InParanoid" id="H1XUX3"/>
<gene>
    <name evidence="1" type="ORF">Calab_2060</name>
</gene>
<protein>
    <submittedName>
        <fullName evidence="1">Uncharacterized protein</fullName>
    </submittedName>
</protein>
<keyword evidence="2" id="KW-1185">Reference proteome</keyword>
<accession>H1XUX3</accession>
<organism evidence="1 2">
    <name type="scientific">Caldithrix abyssi DSM 13497</name>
    <dbReference type="NCBI Taxonomy" id="880073"/>
    <lineage>
        <taxon>Bacteria</taxon>
        <taxon>Pseudomonadati</taxon>
        <taxon>Calditrichota</taxon>
        <taxon>Calditrichia</taxon>
        <taxon>Calditrichales</taxon>
        <taxon>Calditrichaceae</taxon>
        <taxon>Caldithrix</taxon>
    </lineage>
</organism>
<dbReference type="EMBL" id="CM001402">
    <property type="protein sequence ID" value="EHO41672.1"/>
    <property type="molecule type" value="Genomic_DNA"/>
</dbReference>
<dbReference type="AlphaFoldDB" id="H1XUX3"/>
<dbReference type="Proteomes" id="UP000004671">
    <property type="component" value="Chromosome"/>
</dbReference>
<evidence type="ECO:0000313" key="1">
    <source>
        <dbReference type="EMBL" id="EHO41672.1"/>
    </source>
</evidence>
<reference evidence="1 2" key="1">
    <citation type="submission" date="2011-09" db="EMBL/GenBank/DDBJ databases">
        <title>The permanent draft genome of Caldithrix abyssi DSM 13497.</title>
        <authorList>
            <consortium name="US DOE Joint Genome Institute (JGI-PGF)"/>
            <person name="Lucas S."/>
            <person name="Han J."/>
            <person name="Lapidus A."/>
            <person name="Bruce D."/>
            <person name="Goodwin L."/>
            <person name="Pitluck S."/>
            <person name="Peters L."/>
            <person name="Kyrpides N."/>
            <person name="Mavromatis K."/>
            <person name="Ivanova N."/>
            <person name="Mikhailova N."/>
            <person name="Chertkov O."/>
            <person name="Detter J.C."/>
            <person name="Tapia R."/>
            <person name="Han C."/>
            <person name="Land M."/>
            <person name="Hauser L."/>
            <person name="Markowitz V."/>
            <person name="Cheng J.-F."/>
            <person name="Hugenholtz P."/>
            <person name="Woyke T."/>
            <person name="Wu D."/>
            <person name="Spring S."/>
            <person name="Brambilla E."/>
            <person name="Klenk H.-P."/>
            <person name="Eisen J.A."/>
        </authorList>
    </citation>
    <scope>NUCLEOTIDE SEQUENCE [LARGE SCALE GENOMIC DNA]</scope>
    <source>
        <strain evidence="1 2">DSM 13497</strain>
    </source>
</reference>
<dbReference type="HOGENOM" id="CLU_2380777_0_0_0"/>
<sequence>MHAVTKPKKKPNEKEEKVLQELLDLLEKLSIHVRYDRGFFNGGLVRYKDQLYLYLNRKADSASKIDLIVEELKYIHIPENLLSDNLKPYFQLKN</sequence>
<name>H1XUX3_CALAY</name>
<dbReference type="PaxDb" id="880073-Calab_2060"/>